<comment type="similarity">
    <text evidence="8">Belongs to the P-Pant transferase superfamily. AcpS family.</text>
</comment>
<keyword evidence="11" id="KW-1185">Reference proteome</keyword>
<keyword evidence="6 8" id="KW-0443">Lipid metabolism</keyword>
<dbReference type="HAMAP" id="MF_00101">
    <property type="entry name" value="AcpS"/>
    <property type="match status" value="1"/>
</dbReference>
<keyword evidence="5 8" id="KW-0460">Magnesium</keyword>
<keyword evidence="2 8" id="KW-0808">Transferase</keyword>
<dbReference type="Gene3D" id="3.90.470.20">
    <property type="entry name" value="4'-phosphopantetheinyl transferase domain"/>
    <property type="match status" value="1"/>
</dbReference>
<accession>A0A1W2G6F0</accession>
<proteinExistence type="inferred from homology"/>
<dbReference type="GO" id="GO:0006633">
    <property type="term" value="P:fatty acid biosynthetic process"/>
    <property type="evidence" value="ECO:0007669"/>
    <property type="project" value="UniProtKB-UniRule"/>
</dbReference>
<evidence type="ECO:0000313" key="10">
    <source>
        <dbReference type="EMBL" id="SMD32193.1"/>
    </source>
</evidence>
<dbReference type="RefSeq" id="WP_084370872.1">
    <property type="nucleotide sequence ID" value="NZ_FWYF01000001.1"/>
</dbReference>
<evidence type="ECO:0000256" key="6">
    <source>
        <dbReference type="ARBA" id="ARBA00023098"/>
    </source>
</evidence>
<evidence type="ECO:0000256" key="7">
    <source>
        <dbReference type="ARBA" id="ARBA00023160"/>
    </source>
</evidence>
<dbReference type="Proteomes" id="UP000192472">
    <property type="component" value="Unassembled WGS sequence"/>
</dbReference>
<comment type="catalytic activity">
    <reaction evidence="8">
        <text>apo-[ACP] + CoA = holo-[ACP] + adenosine 3',5'-bisphosphate + H(+)</text>
        <dbReference type="Rhea" id="RHEA:12068"/>
        <dbReference type="Rhea" id="RHEA-COMP:9685"/>
        <dbReference type="Rhea" id="RHEA-COMP:9690"/>
        <dbReference type="ChEBI" id="CHEBI:15378"/>
        <dbReference type="ChEBI" id="CHEBI:29999"/>
        <dbReference type="ChEBI" id="CHEBI:57287"/>
        <dbReference type="ChEBI" id="CHEBI:58343"/>
        <dbReference type="ChEBI" id="CHEBI:64479"/>
        <dbReference type="EC" id="2.7.8.7"/>
    </reaction>
</comment>
<comment type="cofactor">
    <cofactor evidence="8">
        <name>Mg(2+)</name>
        <dbReference type="ChEBI" id="CHEBI:18420"/>
    </cofactor>
</comment>
<dbReference type="InterPro" id="IPR002582">
    <property type="entry name" value="ACPS"/>
</dbReference>
<gene>
    <name evidence="8" type="primary">acpS</name>
    <name evidence="10" type="ORF">SAMN04488029_0535</name>
</gene>
<dbReference type="EMBL" id="FWYF01000001">
    <property type="protein sequence ID" value="SMD32193.1"/>
    <property type="molecule type" value="Genomic_DNA"/>
</dbReference>
<dbReference type="GO" id="GO:0008897">
    <property type="term" value="F:holo-[acyl-carrier-protein] synthase activity"/>
    <property type="evidence" value="ECO:0007669"/>
    <property type="project" value="UniProtKB-UniRule"/>
</dbReference>
<comment type="subcellular location">
    <subcellularLocation>
        <location evidence="8">Cytoplasm</location>
    </subcellularLocation>
</comment>
<dbReference type="NCBIfam" id="TIGR00516">
    <property type="entry name" value="acpS"/>
    <property type="match status" value="1"/>
</dbReference>
<dbReference type="GO" id="GO:0000287">
    <property type="term" value="F:magnesium ion binding"/>
    <property type="evidence" value="ECO:0007669"/>
    <property type="project" value="UniProtKB-UniRule"/>
</dbReference>
<organism evidence="10 11">
    <name type="scientific">Reichenbachiella faecimaris</name>
    <dbReference type="NCBI Taxonomy" id="692418"/>
    <lineage>
        <taxon>Bacteria</taxon>
        <taxon>Pseudomonadati</taxon>
        <taxon>Bacteroidota</taxon>
        <taxon>Cytophagia</taxon>
        <taxon>Cytophagales</taxon>
        <taxon>Reichenbachiellaceae</taxon>
        <taxon>Reichenbachiella</taxon>
    </lineage>
</organism>
<keyword evidence="3 8" id="KW-0479">Metal-binding</keyword>
<dbReference type="STRING" id="692418.SAMN04488029_0535"/>
<evidence type="ECO:0000256" key="2">
    <source>
        <dbReference type="ARBA" id="ARBA00022679"/>
    </source>
</evidence>
<feature type="domain" description="4'-phosphopantetheinyl transferase" evidence="9">
    <location>
        <begin position="5"/>
        <end position="101"/>
    </location>
</feature>
<keyword evidence="1 8" id="KW-0444">Lipid biosynthesis</keyword>
<evidence type="ECO:0000256" key="3">
    <source>
        <dbReference type="ARBA" id="ARBA00022723"/>
    </source>
</evidence>
<dbReference type="EC" id="2.7.8.7" evidence="8"/>
<keyword evidence="4 8" id="KW-0276">Fatty acid metabolism</keyword>
<evidence type="ECO:0000256" key="4">
    <source>
        <dbReference type="ARBA" id="ARBA00022832"/>
    </source>
</evidence>
<sequence length="124" mass="14017">MNIYGIGTDLVDIKRFDKKLANPQFVDLIFTIKEIDYCLSRKNSAESFAARFAAKEAYMKALGSGWTKEANFKEIEIIKDNQGKPFIQLHGESKVHFEKSHLKEIFVSLSHTTASASAFVIITK</sequence>
<evidence type="ECO:0000313" key="11">
    <source>
        <dbReference type="Proteomes" id="UP000192472"/>
    </source>
</evidence>
<evidence type="ECO:0000256" key="8">
    <source>
        <dbReference type="HAMAP-Rule" id="MF_00101"/>
    </source>
</evidence>
<dbReference type="InterPro" id="IPR004568">
    <property type="entry name" value="Ppantetheine-prot_Trfase_dom"/>
</dbReference>
<dbReference type="GO" id="GO:0005737">
    <property type="term" value="C:cytoplasm"/>
    <property type="evidence" value="ECO:0007669"/>
    <property type="project" value="UniProtKB-SubCell"/>
</dbReference>
<feature type="binding site" evidence="8">
    <location>
        <position position="9"/>
    </location>
    <ligand>
        <name>Mg(2+)</name>
        <dbReference type="ChEBI" id="CHEBI:18420"/>
    </ligand>
</feature>
<dbReference type="InterPro" id="IPR008278">
    <property type="entry name" value="4-PPantetheinyl_Trfase_dom"/>
</dbReference>
<evidence type="ECO:0000259" key="9">
    <source>
        <dbReference type="Pfam" id="PF01648"/>
    </source>
</evidence>
<reference evidence="10 11" key="1">
    <citation type="submission" date="2017-04" db="EMBL/GenBank/DDBJ databases">
        <authorList>
            <person name="Afonso C.L."/>
            <person name="Miller P.J."/>
            <person name="Scott M.A."/>
            <person name="Spackman E."/>
            <person name="Goraichik I."/>
            <person name="Dimitrov K.M."/>
            <person name="Suarez D.L."/>
            <person name="Swayne D.E."/>
        </authorList>
    </citation>
    <scope>NUCLEOTIDE SEQUENCE [LARGE SCALE GENOMIC DNA]</scope>
    <source>
        <strain evidence="10 11">DSM 26133</strain>
    </source>
</reference>
<keyword evidence="8" id="KW-0963">Cytoplasm</keyword>
<feature type="binding site" evidence="8">
    <location>
        <position position="56"/>
    </location>
    <ligand>
        <name>Mg(2+)</name>
        <dbReference type="ChEBI" id="CHEBI:18420"/>
    </ligand>
</feature>
<name>A0A1W2G6F0_REIFA</name>
<evidence type="ECO:0000256" key="1">
    <source>
        <dbReference type="ARBA" id="ARBA00022516"/>
    </source>
</evidence>
<comment type="function">
    <text evidence="8">Transfers the 4'-phosphopantetheine moiety from coenzyme A to a Ser of acyl-carrier-protein.</text>
</comment>
<dbReference type="SUPFAM" id="SSF56214">
    <property type="entry name" value="4'-phosphopantetheinyl transferase"/>
    <property type="match status" value="1"/>
</dbReference>
<dbReference type="InterPro" id="IPR037143">
    <property type="entry name" value="4-PPantetheinyl_Trfase_dom_sf"/>
</dbReference>
<protein>
    <recommendedName>
        <fullName evidence="8">Holo-[acyl-carrier-protein] synthase</fullName>
        <shortName evidence="8">Holo-ACP synthase</shortName>
        <ecNumber evidence="8">2.7.8.7</ecNumber>
    </recommendedName>
    <alternativeName>
        <fullName evidence="8">4'-phosphopantetheinyl transferase AcpS</fullName>
    </alternativeName>
</protein>
<dbReference type="Pfam" id="PF01648">
    <property type="entry name" value="ACPS"/>
    <property type="match status" value="1"/>
</dbReference>
<dbReference type="NCBIfam" id="TIGR00556">
    <property type="entry name" value="pantethn_trn"/>
    <property type="match status" value="1"/>
</dbReference>
<evidence type="ECO:0000256" key="5">
    <source>
        <dbReference type="ARBA" id="ARBA00022842"/>
    </source>
</evidence>
<keyword evidence="7 8" id="KW-0275">Fatty acid biosynthesis</keyword>
<dbReference type="OrthoDB" id="517356at2"/>
<dbReference type="AlphaFoldDB" id="A0A1W2G6F0"/>